<dbReference type="Proteomes" id="UP000036873">
    <property type="component" value="Unassembled WGS sequence"/>
</dbReference>
<reference evidence="7" key="1">
    <citation type="submission" date="2015-07" db="EMBL/GenBank/DDBJ databases">
        <title>Draft genome sequence of Acetobacterium bakii DSM 8293, a potential psychrophilic chemical producer through syngas fermentation.</title>
        <authorList>
            <person name="Song Y."/>
            <person name="Hwang S."/>
            <person name="Cho B.-K."/>
        </authorList>
    </citation>
    <scope>NUCLEOTIDE SEQUENCE [LARGE SCALE GENOMIC DNA]</scope>
    <source>
        <strain evidence="7">DSM 8239</strain>
    </source>
</reference>
<evidence type="ECO:0000259" key="5">
    <source>
        <dbReference type="Pfam" id="PF13847"/>
    </source>
</evidence>
<dbReference type="NCBIfam" id="NF045667">
    <property type="entry name" value="MTase_DVU1556"/>
    <property type="match status" value="1"/>
</dbReference>
<proteinExistence type="predicted"/>
<evidence type="ECO:0000256" key="3">
    <source>
        <dbReference type="ARBA" id="ARBA00022679"/>
    </source>
</evidence>
<dbReference type="SUPFAM" id="SSF53335">
    <property type="entry name" value="S-adenosyl-L-methionine-dependent methyltransferases"/>
    <property type="match status" value="1"/>
</dbReference>
<feature type="domain" description="Methyltransferase" evidence="5">
    <location>
        <begin position="27"/>
        <end position="133"/>
    </location>
</feature>
<dbReference type="Pfam" id="PF13847">
    <property type="entry name" value="Methyltransf_31"/>
    <property type="match status" value="1"/>
</dbReference>
<keyword evidence="2 6" id="KW-0489">Methyltransferase</keyword>
<gene>
    <name evidence="6" type="ORF">AKG39_01660</name>
</gene>
<dbReference type="GO" id="GO:0032259">
    <property type="term" value="P:methylation"/>
    <property type="evidence" value="ECO:0007669"/>
    <property type="project" value="UniProtKB-KW"/>
</dbReference>
<dbReference type="STRING" id="52689.AKG39_01660"/>
<dbReference type="PANTHER" id="PTHR44307">
    <property type="entry name" value="PHOSPHOETHANOLAMINE METHYLTRANSFERASE"/>
    <property type="match status" value="1"/>
</dbReference>
<dbReference type="EMBL" id="LGYO01000004">
    <property type="protein sequence ID" value="KNZ43445.1"/>
    <property type="molecule type" value="Genomic_DNA"/>
</dbReference>
<evidence type="ECO:0000313" key="6">
    <source>
        <dbReference type="EMBL" id="KNZ43445.1"/>
    </source>
</evidence>
<protein>
    <submittedName>
        <fullName evidence="6">Methyltransferase type 11</fullName>
    </submittedName>
</protein>
<dbReference type="GO" id="GO:0008168">
    <property type="term" value="F:methyltransferase activity"/>
    <property type="evidence" value="ECO:0007669"/>
    <property type="project" value="UniProtKB-KW"/>
</dbReference>
<name>A0A0L6U6P0_9FIRM</name>
<dbReference type="CDD" id="cd02440">
    <property type="entry name" value="AdoMet_MTases"/>
    <property type="match status" value="1"/>
</dbReference>
<sequence length="235" mass="26020">MREVTGQTLRPGGFSLTEKAVQFCGISKGDTVLDLGCGMGATIGYLYENHGIKGVGIDPSKKLLDMGRKQFKSLDFILGTGDYLPFEEKSFNCVLAECTLSLMDDINKTINQVLKVLKDSGTFIITDVYAKNSNGIKALEDFSFNSCMRGLHDIDCLKEKLVARGFEIMLFEDCSDLLKALMVKIIFSYGSMNVFWRKTTENSDCVNGCQFQEILKACKPGYFILIAKKGNESNG</sequence>
<organism evidence="6 7">
    <name type="scientific">Acetobacterium bakii</name>
    <dbReference type="NCBI Taxonomy" id="52689"/>
    <lineage>
        <taxon>Bacteria</taxon>
        <taxon>Bacillati</taxon>
        <taxon>Bacillota</taxon>
        <taxon>Clostridia</taxon>
        <taxon>Eubacteriales</taxon>
        <taxon>Eubacteriaceae</taxon>
        <taxon>Acetobacterium</taxon>
    </lineage>
</organism>
<dbReference type="InterPro" id="IPR025714">
    <property type="entry name" value="Methyltranfer_dom"/>
</dbReference>
<dbReference type="Gene3D" id="3.40.50.150">
    <property type="entry name" value="Vaccinia Virus protein VP39"/>
    <property type="match status" value="1"/>
</dbReference>
<evidence type="ECO:0000313" key="7">
    <source>
        <dbReference type="Proteomes" id="UP000036873"/>
    </source>
</evidence>
<comment type="caution">
    <text evidence="6">The sequence shown here is derived from an EMBL/GenBank/DDBJ whole genome shotgun (WGS) entry which is preliminary data.</text>
</comment>
<evidence type="ECO:0000256" key="2">
    <source>
        <dbReference type="ARBA" id="ARBA00022603"/>
    </source>
</evidence>
<dbReference type="PANTHER" id="PTHR44307:SF2">
    <property type="entry name" value="PHOSPHOETHANOLAMINE METHYLTRANSFERASE ISOFORM X1"/>
    <property type="match status" value="1"/>
</dbReference>
<comment type="pathway">
    <text evidence="4">Phospholipid metabolism.</text>
</comment>
<accession>A0A0L6U6P0</accession>
<keyword evidence="7" id="KW-1185">Reference proteome</keyword>
<keyword evidence="3 6" id="KW-0808">Transferase</keyword>
<evidence type="ECO:0000256" key="4">
    <source>
        <dbReference type="ARBA" id="ARBA00025707"/>
    </source>
</evidence>
<dbReference type="InterPro" id="IPR029063">
    <property type="entry name" value="SAM-dependent_MTases_sf"/>
</dbReference>
<evidence type="ECO:0000256" key="1">
    <source>
        <dbReference type="ARBA" id="ARBA00005189"/>
    </source>
</evidence>
<comment type="pathway">
    <text evidence="1">Lipid metabolism.</text>
</comment>
<dbReference type="AlphaFoldDB" id="A0A0L6U6P0"/>